<accession>A0A6V7HAN7</accession>
<evidence type="ECO:0000313" key="1">
    <source>
        <dbReference type="EMBL" id="CAD1476061.1"/>
    </source>
</evidence>
<gene>
    <name evidence="1" type="ORF">MHI_LOCUS615894</name>
</gene>
<sequence length="43" mass="4875">YIGRITYKPEAHMYSQQPFSALGSLARALEVSWQPSLSNYLTV</sequence>
<feature type="non-terminal residue" evidence="1">
    <location>
        <position position="1"/>
    </location>
</feature>
<dbReference type="EMBL" id="CAJDYZ010008997">
    <property type="protein sequence ID" value="CAD1476061.1"/>
    <property type="molecule type" value="Genomic_DNA"/>
</dbReference>
<reference evidence="1" key="1">
    <citation type="submission" date="2020-07" db="EMBL/GenBank/DDBJ databases">
        <authorList>
            <person name="Nazaruddin N."/>
        </authorList>
    </citation>
    <scope>NUCLEOTIDE SEQUENCE</scope>
</reference>
<organism evidence="1 2">
    <name type="scientific">Heterotrigona itama</name>
    <dbReference type="NCBI Taxonomy" id="395501"/>
    <lineage>
        <taxon>Eukaryota</taxon>
        <taxon>Metazoa</taxon>
        <taxon>Ecdysozoa</taxon>
        <taxon>Arthropoda</taxon>
        <taxon>Hexapoda</taxon>
        <taxon>Insecta</taxon>
        <taxon>Pterygota</taxon>
        <taxon>Neoptera</taxon>
        <taxon>Endopterygota</taxon>
        <taxon>Hymenoptera</taxon>
        <taxon>Apocrita</taxon>
        <taxon>Aculeata</taxon>
        <taxon>Apoidea</taxon>
        <taxon>Anthophila</taxon>
        <taxon>Apidae</taxon>
        <taxon>Heterotrigona</taxon>
    </lineage>
</organism>
<name>A0A6V7HAN7_9HYME</name>
<protein>
    <submittedName>
        <fullName evidence="1">Uncharacterized protein</fullName>
    </submittedName>
</protein>
<dbReference type="Proteomes" id="UP000752696">
    <property type="component" value="Unassembled WGS sequence"/>
</dbReference>
<dbReference type="AlphaFoldDB" id="A0A6V7HAN7"/>
<evidence type="ECO:0000313" key="2">
    <source>
        <dbReference type="Proteomes" id="UP000752696"/>
    </source>
</evidence>
<dbReference type="OrthoDB" id="7636776at2759"/>
<comment type="caution">
    <text evidence="1">The sequence shown here is derived from an EMBL/GenBank/DDBJ whole genome shotgun (WGS) entry which is preliminary data.</text>
</comment>
<proteinExistence type="predicted"/>
<keyword evidence="2" id="KW-1185">Reference proteome</keyword>